<evidence type="ECO:0000313" key="1">
    <source>
        <dbReference type="EMBL" id="NVD46035.1"/>
    </source>
</evidence>
<comment type="caution">
    <text evidence="1">The sequence shown here is derived from an EMBL/GenBank/DDBJ whole genome shotgun (WGS) entry which is preliminary data.</text>
</comment>
<sequence length="156" mass="17073">METSRSYPPGTRPDDRVTADTPVGYELQSLKKKAAVQLMGSRLWGRFNPNHWDPVYAAKTGLEAPIQTGEMSSAYLAEMCVNHFGEHFFTGARISCKYVAATIANEVISTHGIITAKQENADGVRFTVNLWAQNEAGEKKTVGALDVTVPREQGAE</sequence>
<dbReference type="Proteomes" id="UP000561438">
    <property type="component" value="Unassembled WGS sequence"/>
</dbReference>
<evidence type="ECO:0000313" key="2">
    <source>
        <dbReference type="Proteomes" id="UP000561438"/>
    </source>
</evidence>
<dbReference type="CDD" id="cd03441">
    <property type="entry name" value="R_hydratase_like"/>
    <property type="match status" value="1"/>
</dbReference>
<protein>
    <submittedName>
        <fullName evidence="1">MaoC family dehydratase</fullName>
    </submittedName>
</protein>
<dbReference type="AlphaFoldDB" id="A0A850H9P3"/>
<dbReference type="SUPFAM" id="SSF54637">
    <property type="entry name" value="Thioesterase/thiol ester dehydrase-isomerase"/>
    <property type="match status" value="1"/>
</dbReference>
<name>A0A850H9P3_9SPHN</name>
<dbReference type="RefSeq" id="WP_176268264.1">
    <property type="nucleotide sequence ID" value="NZ_JABWGV010000008.1"/>
</dbReference>
<accession>A0A850H9P3</accession>
<gene>
    <name evidence="1" type="ORF">HUV48_13555</name>
</gene>
<organism evidence="1 2">
    <name type="scientific">Qipengyuania atrilutea</name>
    <dbReference type="NCBI Taxonomy" id="2744473"/>
    <lineage>
        <taxon>Bacteria</taxon>
        <taxon>Pseudomonadati</taxon>
        <taxon>Pseudomonadota</taxon>
        <taxon>Alphaproteobacteria</taxon>
        <taxon>Sphingomonadales</taxon>
        <taxon>Erythrobacteraceae</taxon>
        <taxon>Qipengyuania</taxon>
    </lineage>
</organism>
<reference evidence="1 2" key="1">
    <citation type="submission" date="2020-06" db="EMBL/GenBank/DDBJ databases">
        <title>Altererythrobacter sp. HHU K3-1.</title>
        <authorList>
            <person name="Zhang D."/>
            <person name="Xue H."/>
        </authorList>
    </citation>
    <scope>NUCLEOTIDE SEQUENCE [LARGE SCALE GENOMIC DNA]</scope>
    <source>
        <strain evidence="1 2">HHU K3-1</strain>
    </source>
</reference>
<proteinExistence type="predicted"/>
<dbReference type="InterPro" id="IPR029069">
    <property type="entry name" value="HotDog_dom_sf"/>
</dbReference>
<keyword evidence="2" id="KW-1185">Reference proteome</keyword>
<dbReference type="Gene3D" id="3.10.129.10">
    <property type="entry name" value="Hotdog Thioesterase"/>
    <property type="match status" value="1"/>
</dbReference>
<dbReference type="EMBL" id="JABWGV010000008">
    <property type="protein sequence ID" value="NVD46035.1"/>
    <property type="molecule type" value="Genomic_DNA"/>
</dbReference>